<accession>D8LU71</accession>
<evidence type="ECO:0000256" key="1">
    <source>
        <dbReference type="SAM" id="MobiDB-lite"/>
    </source>
</evidence>
<organism evidence="2 3">
    <name type="scientific">Ectocarpus siliculosus</name>
    <name type="common">Brown alga</name>
    <name type="synonym">Conferva siliculosa</name>
    <dbReference type="NCBI Taxonomy" id="2880"/>
    <lineage>
        <taxon>Eukaryota</taxon>
        <taxon>Sar</taxon>
        <taxon>Stramenopiles</taxon>
        <taxon>Ochrophyta</taxon>
        <taxon>PX clade</taxon>
        <taxon>Phaeophyceae</taxon>
        <taxon>Ectocarpales</taxon>
        <taxon>Ectocarpaceae</taxon>
        <taxon>Ectocarpus</taxon>
    </lineage>
</organism>
<proteinExistence type="predicted"/>
<evidence type="ECO:0000313" key="2">
    <source>
        <dbReference type="EMBL" id="CBN78113.1"/>
    </source>
</evidence>
<protein>
    <submittedName>
        <fullName evidence="2">Uncharacterized protein</fullName>
    </submittedName>
</protein>
<dbReference type="InParanoid" id="D8LU71"/>
<keyword evidence="3" id="KW-1185">Reference proteome</keyword>
<name>D8LU71_ECTSI</name>
<dbReference type="InterPro" id="IPR011989">
    <property type="entry name" value="ARM-like"/>
</dbReference>
<feature type="compositionally biased region" description="Acidic residues" evidence="1">
    <location>
        <begin position="402"/>
        <end position="413"/>
    </location>
</feature>
<feature type="region of interest" description="Disordered" evidence="1">
    <location>
        <begin position="808"/>
        <end position="854"/>
    </location>
</feature>
<dbReference type="Proteomes" id="UP000002630">
    <property type="component" value="Linkage Group LG19"/>
</dbReference>
<dbReference type="SUPFAM" id="SSF48371">
    <property type="entry name" value="ARM repeat"/>
    <property type="match status" value="1"/>
</dbReference>
<feature type="region of interest" description="Disordered" evidence="1">
    <location>
        <begin position="394"/>
        <end position="419"/>
    </location>
</feature>
<dbReference type="EMBL" id="FN649744">
    <property type="protein sequence ID" value="CBN78113.1"/>
    <property type="molecule type" value="Genomic_DNA"/>
</dbReference>
<dbReference type="Gene3D" id="1.25.10.10">
    <property type="entry name" value="Leucine-rich Repeat Variant"/>
    <property type="match status" value="2"/>
</dbReference>
<dbReference type="EMBL" id="FN649191">
    <property type="protein sequence ID" value="CBN78113.1"/>
    <property type="molecule type" value="Genomic_DNA"/>
</dbReference>
<sequence length="887" mass="96786">MIVDIKRFTKRAAIDLVDQEEAAADDIEERPDMMASFTDSVASEVLDEFNYGNEATADDEVFQRQMRATAKACLRSLHAILKHKWVRLDPLLEGMKEDLLRMLVSCSVAGTQALSPRLVVLRHVSGVLGNLSRVIVASSSDEGGPPRWKSRITLFDALKRLACVDDQRLAFRTSAILYGLTRKRDYVNILPDLRGLGDVIFKLFRSGVPQTQNYCLQAFCNMAHNKDFAASIASDPDLMEGFIVGCMVHTNSSYMKEMSSEVLYYLISNPSTRLTALKGQGLWALVQLADANGSTVSMRLALLALFNLACDLRENARWLNENTVAAVLDFDDEVLGAPAFTGLLYLASTHHRRLSQMLISTRMALEARVKIEGAKFLKRDRALEEDKKFMARTTAALKPGDDEGNDSSSEEENATDRQRSFSKSKYFGYKQQGRLRRTFVASHLMPTLATVYNLCCKSGKATKLFFRKNIPEAVTGLLEEMRKAQDETYYHPQVEIMCVAVLSTMIENAALVPKLIERHVTPAITQGLDSRIVAVRLASLWSLLLLGIPGSGNNDDTTTAAPASAGKDHAGGGTQVRMWMLFCREAVVECKAVSALWTLWESTAATLEAGAREHMRYAISTVTRIFFMDKVAASAAVKQRGAELLALTMDFSADSRAVSALSLVGEDDSDYDETSSALVKVSALCCAVVTVHLPDMPAKAVQSVCEGCLDVFLKVLPTEEHEVRDLCSLAMRCLSGNEELLLDLLSDPRFTTVLKVLLEEATSVGGMHIEAVLKRVVVLSAVPGVADLSPALLNLTDYVFQRRAGGSSRAPTKLTFSAAPPKVGGRAASGRAASQSTNGSVSSTRGAGVRGSKAAMNSVSGQGIQSWFEAGSIWGRTREVPSLRARA</sequence>
<feature type="compositionally biased region" description="Low complexity" evidence="1">
    <location>
        <begin position="824"/>
        <end position="834"/>
    </location>
</feature>
<feature type="compositionally biased region" description="Polar residues" evidence="1">
    <location>
        <begin position="835"/>
        <end position="845"/>
    </location>
</feature>
<gene>
    <name evidence="2" type="ORF">Esi_0095_0083</name>
</gene>
<dbReference type="InterPro" id="IPR016024">
    <property type="entry name" value="ARM-type_fold"/>
</dbReference>
<reference evidence="2 3" key="1">
    <citation type="journal article" date="2010" name="Nature">
        <title>The Ectocarpus genome and the independent evolution of multicellularity in brown algae.</title>
        <authorList>
            <person name="Cock J.M."/>
            <person name="Sterck L."/>
            <person name="Rouze P."/>
            <person name="Scornet D."/>
            <person name="Allen A.E."/>
            <person name="Amoutzias G."/>
            <person name="Anthouard V."/>
            <person name="Artiguenave F."/>
            <person name="Aury J.M."/>
            <person name="Badger J.H."/>
            <person name="Beszteri B."/>
            <person name="Billiau K."/>
            <person name="Bonnet E."/>
            <person name="Bothwell J.H."/>
            <person name="Bowler C."/>
            <person name="Boyen C."/>
            <person name="Brownlee C."/>
            <person name="Carrano C.J."/>
            <person name="Charrier B."/>
            <person name="Cho G.Y."/>
            <person name="Coelho S.M."/>
            <person name="Collen J."/>
            <person name="Corre E."/>
            <person name="Da Silva C."/>
            <person name="Delage L."/>
            <person name="Delaroque N."/>
            <person name="Dittami S.M."/>
            <person name="Doulbeau S."/>
            <person name="Elias M."/>
            <person name="Farnham G."/>
            <person name="Gachon C.M."/>
            <person name="Gschloessl B."/>
            <person name="Heesch S."/>
            <person name="Jabbari K."/>
            <person name="Jubin C."/>
            <person name="Kawai H."/>
            <person name="Kimura K."/>
            <person name="Kloareg B."/>
            <person name="Kupper F.C."/>
            <person name="Lang D."/>
            <person name="Le Bail A."/>
            <person name="Leblanc C."/>
            <person name="Lerouge P."/>
            <person name="Lohr M."/>
            <person name="Lopez P.J."/>
            <person name="Martens C."/>
            <person name="Maumus F."/>
            <person name="Michel G."/>
            <person name="Miranda-Saavedra D."/>
            <person name="Morales J."/>
            <person name="Moreau H."/>
            <person name="Motomura T."/>
            <person name="Nagasato C."/>
            <person name="Napoli C.A."/>
            <person name="Nelson D.R."/>
            <person name="Nyvall-Collen P."/>
            <person name="Peters A.F."/>
            <person name="Pommier C."/>
            <person name="Potin P."/>
            <person name="Poulain J."/>
            <person name="Quesneville H."/>
            <person name="Read B."/>
            <person name="Rensing S.A."/>
            <person name="Ritter A."/>
            <person name="Rousvoal S."/>
            <person name="Samanta M."/>
            <person name="Samson G."/>
            <person name="Schroeder D.C."/>
            <person name="Segurens B."/>
            <person name="Strittmatter M."/>
            <person name="Tonon T."/>
            <person name="Tregear J.W."/>
            <person name="Valentin K."/>
            <person name="von Dassow P."/>
            <person name="Yamagishi T."/>
            <person name="Van de Peer Y."/>
            <person name="Wincker P."/>
        </authorList>
    </citation>
    <scope>NUCLEOTIDE SEQUENCE [LARGE SCALE GENOMIC DNA]</scope>
    <source>
        <strain evidence="3">Ec32 / CCAP1310/4</strain>
    </source>
</reference>
<dbReference type="AlphaFoldDB" id="D8LU71"/>
<evidence type="ECO:0000313" key="3">
    <source>
        <dbReference type="Proteomes" id="UP000002630"/>
    </source>
</evidence>